<dbReference type="Gene3D" id="2.60.40.1120">
    <property type="entry name" value="Carboxypeptidase-like, regulatory domain"/>
    <property type="match status" value="1"/>
</dbReference>
<evidence type="ECO:0000259" key="10">
    <source>
        <dbReference type="Pfam" id="PF00593"/>
    </source>
</evidence>
<keyword evidence="6 8" id="KW-0472">Membrane</keyword>
<reference evidence="12 13" key="1">
    <citation type="submission" date="2018-08" db="EMBL/GenBank/DDBJ databases">
        <title>Genomic Encyclopedia of Type Strains, Phase III (KMG-III): the genomes of soil and plant-associated and newly described type strains.</title>
        <authorList>
            <person name="Whitman W."/>
        </authorList>
    </citation>
    <scope>NUCLEOTIDE SEQUENCE [LARGE SCALE GENOMIC DNA]</scope>
    <source>
        <strain evidence="12 13">325-5</strain>
    </source>
</reference>
<dbReference type="InterPro" id="IPR023997">
    <property type="entry name" value="TonB-dep_OMP_SusC/RagA_CS"/>
</dbReference>
<sequence>MKKIMTNGVLRRPANWSLKMRIFAMLIAISFFEVHASTYSFNTETVLETKDDAIKPVQQSISGSVTDSNGAPLPGVNILVQGTNKGTQTDFDGNFSIDNVASDAILTFSYVGFATQNVPVNGQSTINVVLAEDAAQLDEVVVVGYGSTTKKEITSSVTQVGEEEFNKGTINNPSELLQGKVAGLSIYNKGGNPNDDAVIRLRGISTVGSNSSPLIVIDGVIGASLNNIDPSDIASMTVLKDGSAAAIYGSRGSSGVIIVTTKAGKSGSTQVSYNGSVAVASINNSIDTLTGDEFAAAGGTDLGSRTDWTDLVTRDAVSNIHNVSIAGGYDQTKFRVSTNFRDAQGILNKSGFNQFNTRLNAGTTILDDKLKVDFNASYTKRDSDFGFNEALRYAVLYNPTAPVYGVGSPYPFNAEPYGGYFETLGLFDSFNPVSIINQNINKGSRNEFTYSAKFKYSLSDNLALNALYSEQSKKYTNSEYYRTTSLFRGNATSPTRKGLARLTSGEDRFKLFEIYGDYDVQASDKLDMKFTGGYSWQEESYNNYFLSAGDFPNDDLEYLDALEWSQDQINAGQIDISSDRSPEQRIIAYFGRVSGTFDDAIYFNASVRREGSTKLGENNKWGTFPAFGLGVDLNKYLQLDNTDLFKVRLGYGVTGSLPGQYGLAYARYSPAADLLSTNQDTDANPDLKWEEKAETNLGIEYSAGRFNATLDLYTRKVSDFILERAVDVAVYPTGSRVENGGDLSTKGFELAVNFDIVKKENLTYNSGLVLSSYKTTLDSFDSTTLRGNLGAPGQNDTAVILVAPGEEIGQIYGAVWTGEVVNGSQVFADVNGDGNTDASQTSQIIGNLIDADEDGVIDGDLAKLGKGIPDFELGWSHTLTFKNWDVNAFFRGAFGHSLVNNFRVFYEPRVGSQGSYNFVNTELAEPTITNAKFSSLYVEKADFVKLDNFSVGYTFDISEDNKYFKDVRLSLSGQNLFTITNYTGADPEPSLQDRGSVDNGGFLGGTADPLTPGIDRRYNYFASRTITFGINVNF</sequence>
<keyword evidence="3 8" id="KW-1134">Transmembrane beta strand</keyword>
<evidence type="ECO:0000313" key="13">
    <source>
        <dbReference type="Proteomes" id="UP000256429"/>
    </source>
</evidence>
<dbReference type="Gene3D" id="2.40.170.20">
    <property type="entry name" value="TonB-dependent receptor, beta-barrel domain"/>
    <property type="match status" value="1"/>
</dbReference>
<dbReference type="Pfam" id="PF07715">
    <property type="entry name" value="Plug"/>
    <property type="match status" value="1"/>
</dbReference>
<feature type="domain" description="TonB-dependent receptor plug" evidence="11">
    <location>
        <begin position="150"/>
        <end position="256"/>
    </location>
</feature>
<protein>
    <submittedName>
        <fullName evidence="12">Iron complex outermembrane receptor protein</fullName>
    </submittedName>
</protein>
<proteinExistence type="inferred from homology"/>
<evidence type="ECO:0000256" key="9">
    <source>
        <dbReference type="RuleBase" id="RU003357"/>
    </source>
</evidence>
<dbReference type="Pfam" id="PF13715">
    <property type="entry name" value="CarbopepD_reg_2"/>
    <property type="match status" value="1"/>
</dbReference>
<feature type="domain" description="TonB-dependent receptor-like beta-barrel" evidence="10">
    <location>
        <begin position="416"/>
        <end position="976"/>
    </location>
</feature>
<keyword evidence="2 8" id="KW-0813">Transport</keyword>
<dbReference type="NCBIfam" id="TIGR04057">
    <property type="entry name" value="SusC_RagA_signa"/>
    <property type="match status" value="1"/>
</dbReference>
<dbReference type="NCBIfam" id="TIGR04056">
    <property type="entry name" value="OMP_RagA_SusC"/>
    <property type="match status" value="1"/>
</dbReference>
<dbReference type="FunFam" id="2.60.40.1120:FF:000003">
    <property type="entry name" value="Outer membrane protein Omp121"/>
    <property type="match status" value="1"/>
</dbReference>
<evidence type="ECO:0000256" key="6">
    <source>
        <dbReference type="ARBA" id="ARBA00023136"/>
    </source>
</evidence>
<dbReference type="Proteomes" id="UP000256429">
    <property type="component" value="Unassembled WGS sequence"/>
</dbReference>
<dbReference type="InterPro" id="IPR039426">
    <property type="entry name" value="TonB-dep_rcpt-like"/>
</dbReference>
<evidence type="ECO:0000256" key="7">
    <source>
        <dbReference type="ARBA" id="ARBA00023237"/>
    </source>
</evidence>
<evidence type="ECO:0000256" key="5">
    <source>
        <dbReference type="ARBA" id="ARBA00023077"/>
    </source>
</evidence>
<name>A0A3D9S0G6_9FLAO</name>
<keyword evidence="4 8" id="KW-0812">Transmembrane</keyword>
<dbReference type="PROSITE" id="PS52016">
    <property type="entry name" value="TONB_DEPENDENT_REC_3"/>
    <property type="match status" value="1"/>
</dbReference>
<evidence type="ECO:0000256" key="8">
    <source>
        <dbReference type="PROSITE-ProRule" id="PRU01360"/>
    </source>
</evidence>
<keyword evidence="13" id="KW-1185">Reference proteome</keyword>
<evidence type="ECO:0000256" key="1">
    <source>
        <dbReference type="ARBA" id="ARBA00004571"/>
    </source>
</evidence>
<dbReference type="EMBL" id="QTTQ01000009">
    <property type="protein sequence ID" value="REE83324.1"/>
    <property type="molecule type" value="Genomic_DNA"/>
</dbReference>
<dbReference type="SUPFAM" id="SSF56935">
    <property type="entry name" value="Porins"/>
    <property type="match status" value="1"/>
</dbReference>
<evidence type="ECO:0000256" key="4">
    <source>
        <dbReference type="ARBA" id="ARBA00022692"/>
    </source>
</evidence>
<keyword evidence="7 8" id="KW-0998">Cell outer membrane</keyword>
<evidence type="ECO:0000313" key="12">
    <source>
        <dbReference type="EMBL" id="REE83324.1"/>
    </source>
</evidence>
<comment type="similarity">
    <text evidence="8 9">Belongs to the TonB-dependent receptor family.</text>
</comment>
<dbReference type="InterPro" id="IPR036942">
    <property type="entry name" value="Beta-barrel_TonB_sf"/>
</dbReference>
<gene>
    <name evidence="12" type="ORF">BX611_0613</name>
</gene>
<dbReference type="InterPro" id="IPR000531">
    <property type="entry name" value="Beta-barrel_TonB"/>
</dbReference>
<keyword evidence="12" id="KW-0675">Receptor</keyword>
<keyword evidence="5 9" id="KW-0798">TonB box</keyword>
<dbReference type="InterPro" id="IPR023996">
    <property type="entry name" value="TonB-dep_OMP_SusC/RagA"/>
</dbReference>
<dbReference type="Gene3D" id="2.170.130.10">
    <property type="entry name" value="TonB-dependent receptor, plug domain"/>
    <property type="match status" value="1"/>
</dbReference>
<comment type="caution">
    <text evidence="12">The sequence shown here is derived from an EMBL/GenBank/DDBJ whole genome shotgun (WGS) entry which is preliminary data.</text>
</comment>
<dbReference type="GO" id="GO:0009279">
    <property type="term" value="C:cell outer membrane"/>
    <property type="evidence" value="ECO:0007669"/>
    <property type="project" value="UniProtKB-SubCell"/>
</dbReference>
<dbReference type="Pfam" id="PF00593">
    <property type="entry name" value="TonB_dep_Rec_b-barrel"/>
    <property type="match status" value="1"/>
</dbReference>
<dbReference type="AlphaFoldDB" id="A0A3D9S0G6"/>
<comment type="subcellular location">
    <subcellularLocation>
        <location evidence="1 8">Cell outer membrane</location>
        <topology evidence="1 8">Multi-pass membrane protein</topology>
    </subcellularLocation>
</comment>
<dbReference type="SUPFAM" id="SSF49464">
    <property type="entry name" value="Carboxypeptidase regulatory domain-like"/>
    <property type="match status" value="1"/>
</dbReference>
<dbReference type="RefSeq" id="WP_240324941.1">
    <property type="nucleotide sequence ID" value="NZ_QTTQ01000009.1"/>
</dbReference>
<dbReference type="InterPro" id="IPR012910">
    <property type="entry name" value="Plug_dom"/>
</dbReference>
<evidence type="ECO:0000256" key="2">
    <source>
        <dbReference type="ARBA" id="ARBA00022448"/>
    </source>
</evidence>
<evidence type="ECO:0000256" key="3">
    <source>
        <dbReference type="ARBA" id="ARBA00022452"/>
    </source>
</evidence>
<accession>A0A3D9S0G6</accession>
<organism evidence="12 13">
    <name type="scientific">Lutibacter oceani</name>
    <dbReference type="NCBI Taxonomy" id="1853311"/>
    <lineage>
        <taxon>Bacteria</taxon>
        <taxon>Pseudomonadati</taxon>
        <taxon>Bacteroidota</taxon>
        <taxon>Flavobacteriia</taxon>
        <taxon>Flavobacteriales</taxon>
        <taxon>Flavobacteriaceae</taxon>
        <taxon>Lutibacter</taxon>
    </lineage>
</organism>
<dbReference type="InterPro" id="IPR008969">
    <property type="entry name" value="CarboxyPept-like_regulatory"/>
</dbReference>
<evidence type="ECO:0000259" key="11">
    <source>
        <dbReference type="Pfam" id="PF07715"/>
    </source>
</evidence>
<dbReference type="InterPro" id="IPR037066">
    <property type="entry name" value="Plug_dom_sf"/>
</dbReference>